<organism evidence="1 2">
    <name type="scientific">Puccinia striiformis</name>
    <dbReference type="NCBI Taxonomy" id="27350"/>
    <lineage>
        <taxon>Eukaryota</taxon>
        <taxon>Fungi</taxon>
        <taxon>Dikarya</taxon>
        <taxon>Basidiomycota</taxon>
        <taxon>Pucciniomycotina</taxon>
        <taxon>Pucciniomycetes</taxon>
        <taxon>Pucciniales</taxon>
        <taxon>Pucciniaceae</taxon>
        <taxon>Puccinia</taxon>
    </lineage>
</organism>
<proteinExistence type="predicted"/>
<reference evidence="1 2" key="1">
    <citation type="submission" date="2017-12" db="EMBL/GenBank/DDBJ databases">
        <title>Gene loss provides genomic basis for host adaptation in cereal stripe rust fungi.</title>
        <authorList>
            <person name="Xia C."/>
        </authorList>
    </citation>
    <scope>NUCLEOTIDE SEQUENCE [LARGE SCALE GENOMIC DNA]</scope>
    <source>
        <strain evidence="1 2">93TX-2</strain>
    </source>
</reference>
<dbReference type="VEuPathDB" id="FungiDB:PSHT_12687"/>
<keyword evidence="2" id="KW-1185">Reference proteome</keyword>
<reference evidence="2" key="3">
    <citation type="journal article" date="2018" name="Mol. Plant Microbe Interact.">
        <title>Genome sequence resources for the wheat stripe rust pathogen (Puccinia striiformis f. sp. tritici) and the barley stripe rust pathogen (Puccinia striiformis f. sp. hordei).</title>
        <authorList>
            <person name="Xia C."/>
            <person name="Wang M."/>
            <person name="Yin C."/>
            <person name="Cornejo O.E."/>
            <person name="Hulbert S.H."/>
            <person name="Chen X."/>
        </authorList>
    </citation>
    <scope>NUCLEOTIDE SEQUENCE [LARGE SCALE GENOMIC DNA]</scope>
    <source>
        <strain evidence="2">93TX-2</strain>
    </source>
</reference>
<dbReference type="EMBL" id="PKSM01000238">
    <property type="protein sequence ID" value="POW01073.1"/>
    <property type="molecule type" value="Genomic_DNA"/>
</dbReference>
<dbReference type="OrthoDB" id="10349134at2759"/>
<sequence>MPLWDLCDVNIDRKILSANLVQLVHIIHKLNHRKITIVDVSSLREAIQQYRKHTLANWPSVNSKPNIHILQHFPDVIDRFGPPAAFAAWAQERLNGLLGKAKTNNHPASYFEASGRAHDRNVDEGIQGSKTMIDSTPIQGEIYDRWLDHLNTYPPYSSSKWVRNAAGVDRSDSTTLKPTVMLQPSFKDTQKKNYTVERGHPGNSYIHFTLGGQDLFGSIQTLFATEQIPNATFAQVALFVDVDQKGPRIDPYREISSLHYQLLARPKTPQTLVICIKNVIGHVAVLSNVPGVFGIDTETHSVAIVHHLGVTRD</sequence>
<evidence type="ECO:0000313" key="2">
    <source>
        <dbReference type="Proteomes" id="UP000238274"/>
    </source>
</evidence>
<comment type="caution">
    <text evidence="1">The sequence shown here is derived from an EMBL/GenBank/DDBJ whole genome shotgun (WGS) entry which is preliminary data.</text>
</comment>
<protein>
    <submittedName>
        <fullName evidence="1">Uncharacterized protein</fullName>
    </submittedName>
</protein>
<dbReference type="VEuPathDB" id="FungiDB:PSTT_12952"/>
<reference evidence="2" key="2">
    <citation type="journal article" date="2018" name="BMC Genomics">
        <title>Genomic insights into host adaptation between the wheat stripe rust pathogen (Puccinia striiformis f. sp. tritici) and the barley stripe rust pathogen (Puccinia striiformis f. sp. hordei).</title>
        <authorList>
            <person name="Xia C."/>
            <person name="Wang M."/>
            <person name="Yin C."/>
            <person name="Cornejo O.E."/>
            <person name="Hulbert S.H."/>
            <person name="Chen X."/>
        </authorList>
    </citation>
    <scope>NUCLEOTIDE SEQUENCE [LARGE SCALE GENOMIC DNA]</scope>
    <source>
        <strain evidence="2">93TX-2</strain>
    </source>
</reference>
<name>A0A2S4UUV7_9BASI</name>
<accession>A0A2S4UUV7</accession>
<gene>
    <name evidence="1" type="ORF">PSHT_12687</name>
</gene>
<dbReference type="AlphaFoldDB" id="A0A2S4UUV7"/>
<evidence type="ECO:0000313" key="1">
    <source>
        <dbReference type="EMBL" id="POW01073.1"/>
    </source>
</evidence>
<dbReference type="Proteomes" id="UP000238274">
    <property type="component" value="Unassembled WGS sequence"/>
</dbReference>